<keyword evidence="4" id="KW-0489">Methyltransferase</keyword>
<accession>A0A0D7K3R3</accession>
<dbReference type="STRING" id="80878.RP29_19185"/>
<dbReference type="InterPro" id="IPR029063">
    <property type="entry name" value="SAM-dependent_MTases_sf"/>
</dbReference>
<dbReference type="Pfam" id="PF01135">
    <property type="entry name" value="PCMT"/>
    <property type="match status" value="1"/>
</dbReference>
<dbReference type="Proteomes" id="UP000032566">
    <property type="component" value="Unassembled WGS sequence"/>
</dbReference>
<dbReference type="PANTHER" id="PTHR11579:SF18">
    <property type="entry name" value="PROTEIN-L-ISOASPARTATE O-METHYLTRANSFERASE"/>
    <property type="match status" value="1"/>
</dbReference>
<protein>
    <recommendedName>
        <fullName evidence="2">Protein-L-isoaspartate O-methyltransferase</fullName>
    </recommendedName>
    <alternativeName>
        <fullName evidence="3">Protein L-isoaspartyl methyltransferase</fullName>
    </alternativeName>
</protein>
<sequence length="237" mass="25982">MNLPLNTSANTSDPVAQARYNMIEQQIRPWNVLDADVLELLSVVRREDFVPAAYRSLAFADIEVPLLGNDAEEAVRQGHSMLQPRVEARILQDLRVQPTDRVLEIGAGSGYMAALLAHRAERVVSLEINPTLASMARENLRNAGIQNAEVRQGDGARDAVPDGPFDVIVLSGSVAQVPKNLLSLLRDGGRLGAIVGSDPVMRFTVIQRKGDRFETTSPWDTIAPRLVNFPEPSSFSF</sequence>
<dbReference type="Gene3D" id="3.40.50.150">
    <property type="entry name" value="Vaccinia Virus protein VP39"/>
    <property type="match status" value="1"/>
</dbReference>
<dbReference type="GO" id="GO:0004719">
    <property type="term" value="F:protein-L-isoaspartate (D-aspartate) O-methyltransferase activity"/>
    <property type="evidence" value="ECO:0007669"/>
    <property type="project" value="InterPro"/>
</dbReference>
<dbReference type="GO" id="GO:0005737">
    <property type="term" value="C:cytoplasm"/>
    <property type="evidence" value="ECO:0007669"/>
    <property type="project" value="TreeGrafter"/>
</dbReference>
<evidence type="ECO:0000256" key="3">
    <source>
        <dbReference type="ARBA" id="ARBA00030757"/>
    </source>
</evidence>
<dbReference type="PATRIC" id="fig|80878.5.peg.4071"/>
<dbReference type="PANTHER" id="PTHR11579">
    <property type="entry name" value="PROTEIN-L-ISOASPARTATE O-METHYLTRANSFERASE"/>
    <property type="match status" value="1"/>
</dbReference>
<dbReference type="EMBL" id="JXYQ01000084">
    <property type="protein sequence ID" value="KJA08945.1"/>
    <property type="molecule type" value="Genomic_DNA"/>
</dbReference>
<proteinExistence type="inferred from homology"/>
<dbReference type="AlphaFoldDB" id="A0A0D7K3R3"/>
<dbReference type="InterPro" id="IPR000682">
    <property type="entry name" value="PCMT"/>
</dbReference>
<comment type="caution">
    <text evidence="4">The sequence shown here is derived from an EMBL/GenBank/DDBJ whole genome shotgun (WGS) entry which is preliminary data.</text>
</comment>
<comment type="similarity">
    <text evidence="1">Belongs to the methyltransferase superfamily. L-isoaspartyl/D-aspartyl protein methyltransferase family.</text>
</comment>
<evidence type="ECO:0000256" key="2">
    <source>
        <dbReference type="ARBA" id="ARBA00013346"/>
    </source>
</evidence>
<evidence type="ECO:0000256" key="1">
    <source>
        <dbReference type="ARBA" id="ARBA00005369"/>
    </source>
</evidence>
<dbReference type="GO" id="GO:0032259">
    <property type="term" value="P:methylation"/>
    <property type="evidence" value="ECO:0007669"/>
    <property type="project" value="UniProtKB-KW"/>
</dbReference>
<dbReference type="RefSeq" id="WP_044402580.1">
    <property type="nucleotide sequence ID" value="NZ_JBKBXS010000027.1"/>
</dbReference>
<dbReference type="CDD" id="cd02440">
    <property type="entry name" value="AdoMet_MTases"/>
    <property type="match status" value="1"/>
</dbReference>
<gene>
    <name evidence="4" type="ORF">RP29_19185</name>
</gene>
<dbReference type="OrthoDB" id="9810066at2"/>
<evidence type="ECO:0000313" key="4">
    <source>
        <dbReference type="EMBL" id="KJA08945.1"/>
    </source>
</evidence>
<keyword evidence="4" id="KW-0808">Transferase</keyword>
<keyword evidence="5" id="KW-1185">Reference proteome</keyword>
<evidence type="ECO:0000313" key="5">
    <source>
        <dbReference type="Proteomes" id="UP000032566"/>
    </source>
</evidence>
<reference evidence="4 5" key="1">
    <citation type="submission" date="2014-12" db="EMBL/GenBank/DDBJ databases">
        <title>Isolation of bacteria from lake water.</title>
        <authorList>
            <person name="Sheng K.-Y."/>
            <person name="Chin P.-S."/>
            <person name="Chan K.-G."/>
            <person name="Tan G.S."/>
        </authorList>
    </citation>
    <scope>NUCLEOTIDE SEQUENCE [LARGE SCALE GENOMIC DNA]</scope>
    <source>
        <strain evidence="4 5">KY4</strain>
    </source>
</reference>
<name>A0A0D7K3R3_9BURK</name>
<organism evidence="4 5">
    <name type="scientific">Acidovorax temperans</name>
    <dbReference type="NCBI Taxonomy" id="80878"/>
    <lineage>
        <taxon>Bacteria</taxon>
        <taxon>Pseudomonadati</taxon>
        <taxon>Pseudomonadota</taxon>
        <taxon>Betaproteobacteria</taxon>
        <taxon>Burkholderiales</taxon>
        <taxon>Comamonadaceae</taxon>
        <taxon>Acidovorax</taxon>
    </lineage>
</organism>
<dbReference type="SUPFAM" id="SSF53335">
    <property type="entry name" value="S-adenosyl-L-methionine-dependent methyltransferases"/>
    <property type="match status" value="1"/>
</dbReference>